<sequence>MKLVATALSLLAASQSLASPTPKSSDVWIGLNLEQCLTNATTIPPPNLVAQKETARKVIAGYNAWDRDSILEYRAPECEQQVLPASMNRAAQSNDEYGAYFDRIKSLYSDFTVTVMEEIHDAEAHSCIIHASSTASTAIGPYANEYALIIEFTKDGKNVTKIYEFVDSDYSKKFVAELAKQEPAQ</sequence>
<dbReference type="eggNOG" id="ENOG502SPRW">
    <property type="taxonomic scope" value="Eukaryota"/>
</dbReference>
<evidence type="ECO:0008006" key="4">
    <source>
        <dbReference type="Google" id="ProtNLM"/>
    </source>
</evidence>
<dbReference type="EMBL" id="DS231620">
    <property type="protein sequence ID" value="EDU49140.1"/>
    <property type="molecule type" value="Genomic_DNA"/>
</dbReference>
<dbReference type="InParanoid" id="B2W8B2"/>
<dbReference type="OMA" id="KHISYGD"/>
<keyword evidence="1" id="KW-0732">Signal</keyword>
<proteinExistence type="predicted"/>
<evidence type="ECO:0000313" key="3">
    <source>
        <dbReference type="Proteomes" id="UP000001471"/>
    </source>
</evidence>
<dbReference type="OrthoDB" id="3758478at2759"/>
<dbReference type="SUPFAM" id="SSF54427">
    <property type="entry name" value="NTF2-like"/>
    <property type="match status" value="1"/>
</dbReference>
<dbReference type="AlphaFoldDB" id="B2W8B2"/>
<gene>
    <name evidence="2" type="ORF">PTRG_06220</name>
</gene>
<dbReference type="Proteomes" id="UP000001471">
    <property type="component" value="Unassembled WGS sequence"/>
</dbReference>
<reference evidence="3" key="1">
    <citation type="journal article" date="2013" name="G3 (Bethesda)">
        <title>Comparative genomics of a plant-pathogenic fungus, Pyrenophora tritici-repentis, reveals transduplication and the impact of repeat elements on pathogenicity and population divergence.</title>
        <authorList>
            <person name="Manning V.A."/>
            <person name="Pandelova I."/>
            <person name="Dhillon B."/>
            <person name="Wilhelm L.J."/>
            <person name="Goodwin S.B."/>
            <person name="Berlin A.M."/>
            <person name="Figueroa M."/>
            <person name="Freitag M."/>
            <person name="Hane J.K."/>
            <person name="Henrissat B."/>
            <person name="Holman W.H."/>
            <person name="Kodira C.D."/>
            <person name="Martin J."/>
            <person name="Oliver R.P."/>
            <person name="Robbertse B."/>
            <person name="Schackwitz W."/>
            <person name="Schwartz D.C."/>
            <person name="Spatafora J.W."/>
            <person name="Turgeon B.G."/>
            <person name="Yandava C."/>
            <person name="Young S."/>
            <person name="Zhou S."/>
            <person name="Zeng Q."/>
            <person name="Grigoriev I.V."/>
            <person name="Ma L.-J."/>
            <person name="Ciuffetti L.M."/>
        </authorList>
    </citation>
    <scope>NUCLEOTIDE SEQUENCE [LARGE SCALE GENOMIC DNA]</scope>
    <source>
        <strain evidence="3">Pt-1C-BFP</strain>
    </source>
</reference>
<feature type="signal peptide" evidence="1">
    <location>
        <begin position="1"/>
        <end position="18"/>
    </location>
</feature>
<dbReference type="PANTHER" id="PTHR39598:SF1">
    <property type="entry name" value="AUSTINOID BIOSYNTHESIS CLUSTERS PROTEIN F-RELATED"/>
    <property type="match status" value="1"/>
</dbReference>
<organism evidence="2 3">
    <name type="scientific">Pyrenophora tritici-repentis (strain Pt-1C-BFP)</name>
    <name type="common">Wheat tan spot fungus</name>
    <name type="synonym">Drechslera tritici-repentis</name>
    <dbReference type="NCBI Taxonomy" id="426418"/>
    <lineage>
        <taxon>Eukaryota</taxon>
        <taxon>Fungi</taxon>
        <taxon>Dikarya</taxon>
        <taxon>Ascomycota</taxon>
        <taxon>Pezizomycotina</taxon>
        <taxon>Dothideomycetes</taxon>
        <taxon>Pleosporomycetidae</taxon>
        <taxon>Pleosporales</taxon>
        <taxon>Pleosporineae</taxon>
        <taxon>Pleosporaceae</taxon>
        <taxon>Pyrenophora</taxon>
    </lineage>
</organism>
<name>B2W8B2_PYRTR</name>
<dbReference type="InterPro" id="IPR050977">
    <property type="entry name" value="Fungal_Meroterpenoid_Isomerase"/>
</dbReference>
<dbReference type="HOGENOM" id="CLU_108113_0_1_1"/>
<feature type="chain" id="PRO_5002782613" description="SnoaL-like domain-containing protein" evidence="1">
    <location>
        <begin position="19"/>
        <end position="185"/>
    </location>
</feature>
<dbReference type="STRING" id="426418.B2W8B2"/>
<accession>B2W8B2</accession>
<protein>
    <recommendedName>
        <fullName evidence="4">SnoaL-like domain-containing protein</fullName>
    </recommendedName>
</protein>
<dbReference type="PANTHER" id="PTHR39598">
    <property type="entry name" value="AUSTINOL SYNTHESIS PROTEIN F-RELATED"/>
    <property type="match status" value="1"/>
</dbReference>
<evidence type="ECO:0000256" key="1">
    <source>
        <dbReference type="SAM" id="SignalP"/>
    </source>
</evidence>
<dbReference type="InterPro" id="IPR032710">
    <property type="entry name" value="NTF2-like_dom_sf"/>
</dbReference>
<dbReference type="Gene3D" id="3.10.450.50">
    <property type="match status" value="1"/>
</dbReference>
<evidence type="ECO:0000313" key="2">
    <source>
        <dbReference type="EMBL" id="EDU49140.1"/>
    </source>
</evidence>